<dbReference type="Pfam" id="PF20223">
    <property type="entry name" value="DUF6582"/>
    <property type="match status" value="1"/>
</dbReference>
<sequence length="80" mass="9436">MSELSEEKRDDLDDDKFAFPKQRKEPLEDASHVRNAIARFNQVEDVTDDERDAAWKRIKAAARKFDVEVNEKSWREIGKD</sequence>
<evidence type="ECO:0000313" key="2">
    <source>
        <dbReference type="EMBL" id="GGD97941.1"/>
    </source>
</evidence>
<keyword evidence="3" id="KW-1185">Reference proteome</keyword>
<proteinExistence type="predicted"/>
<accession>A0ABQ1S8C6</accession>
<feature type="region of interest" description="Disordered" evidence="1">
    <location>
        <begin position="1"/>
        <end position="30"/>
    </location>
</feature>
<dbReference type="RefSeq" id="WP_188644746.1">
    <property type="nucleotide sequence ID" value="NZ_BMKL01000001.1"/>
</dbReference>
<reference evidence="3" key="1">
    <citation type="journal article" date="2019" name="Int. J. Syst. Evol. Microbiol.">
        <title>The Global Catalogue of Microorganisms (GCM) 10K type strain sequencing project: providing services to taxonomists for standard genome sequencing and annotation.</title>
        <authorList>
            <consortium name="The Broad Institute Genomics Platform"/>
            <consortium name="The Broad Institute Genome Sequencing Center for Infectious Disease"/>
            <person name="Wu L."/>
            <person name="Ma J."/>
        </authorList>
    </citation>
    <scope>NUCLEOTIDE SEQUENCE [LARGE SCALE GENOMIC DNA]</scope>
    <source>
        <strain evidence="3">CGMCC 1.15959</strain>
    </source>
</reference>
<dbReference type="EMBL" id="BMKL01000001">
    <property type="protein sequence ID" value="GGD97941.1"/>
    <property type="molecule type" value="Genomic_DNA"/>
</dbReference>
<dbReference type="Proteomes" id="UP000619041">
    <property type="component" value="Unassembled WGS sequence"/>
</dbReference>
<organism evidence="2 3">
    <name type="scientific">Tsuneonella deserti</name>
    <dbReference type="NCBI Taxonomy" id="2035528"/>
    <lineage>
        <taxon>Bacteria</taxon>
        <taxon>Pseudomonadati</taxon>
        <taxon>Pseudomonadota</taxon>
        <taxon>Alphaproteobacteria</taxon>
        <taxon>Sphingomonadales</taxon>
        <taxon>Erythrobacteraceae</taxon>
        <taxon>Tsuneonella</taxon>
    </lineage>
</organism>
<protein>
    <recommendedName>
        <fullName evidence="4">Cation transport regulator ChaB</fullName>
    </recommendedName>
</protein>
<dbReference type="InterPro" id="IPR046489">
    <property type="entry name" value="DUF6582"/>
</dbReference>
<evidence type="ECO:0000313" key="3">
    <source>
        <dbReference type="Proteomes" id="UP000619041"/>
    </source>
</evidence>
<comment type="caution">
    <text evidence="2">The sequence shown here is derived from an EMBL/GenBank/DDBJ whole genome shotgun (WGS) entry which is preliminary data.</text>
</comment>
<evidence type="ECO:0000256" key="1">
    <source>
        <dbReference type="SAM" id="MobiDB-lite"/>
    </source>
</evidence>
<name>A0ABQ1S8C6_9SPHN</name>
<gene>
    <name evidence="2" type="ORF">GCM10011515_17120</name>
</gene>
<evidence type="ECO:0008006" key="4">
    <source>
        <dbReference type="Google" id="ProtNLM"/>
    </source>
</evidence>